<evidence type="ECO:0000256" key="1">
    <source>
        <dbReference type="SAM" id="Phobius"/>
    </source>
</evidence>
<dbReference type="OrthoDB" id="7446256at2"/>
<organism evidence="2 3">
    <name type="scientific">Mucilaginibacter limnophilus</name>
    <dbReference type="NCBI Taxonomy" id="1932778"/>
    <lineage>
        <taxon>Bacteria</taxon>
        <taxon>Pseudomonadati</taxon>
        <taxon>Bacteroidota</taxon>
        <taxon>Sphingobacteriia</taxon>
        <taxon>Sphingobacteriales</taxon>
        <taxon>Sphingobacteriaceae</taxon>
        <taxon>Mucilaginibacter</taxon>
    </lineage>
</organism>
<gene>
    <name evidence="2" type="ORF">EOD41_05375</name>
</gene>
<dbReference type="RefSeq" id="WP_127703770.1">
    <property type="nucleotide sequence ID" value="NZ_SACK01000002.1"/>
</dbReference>
<keyword evidence="1" id="KW-0812">Transmembrane</keyword>
<feature type="transmembrane region" description="Helical" evidence="1">
    <location>
        <begin position="165"/>
        <end position="183"/>
    </location>
</feature>
<dbReference type="EMBL" id="SACK01000002">
    <property type="protein sequence ID" value="RVU01395.1"/>
    <property type="molecule type" value="Genomic_DNA"/>
</dbReference>
<dbReference type="Proteomes" id="UP000282759">
    <property type="component" value="Unassembled WGS sequence"/>
</dbReference>
<reference evidence="2 3" key="1">
    <citation type="submission" date="2019-01" db="EMBL/GenBank/DDBJ databases">
        <authorList>
            <person name="Chen W.-M."/>
        </authorList>
    </citation>
    <scope>NUCLEOTIDE SEQUENCE [LARGE SCALE GENOMIC DNA]</scope>
    <source>
        <strain evidence="2 3">YBJ-36</strain>
    </source>
</reference>
<dbReference type="AlphaFoldDB" id="A0A3S2V8S5"/>
<evidence type="ECO:0000313" key="2">
    <source>
        <dbReference type="EMBL" id="RVU01395.1"/>
    </source>
</evidence>
<feature type="transmembrane region" description="Helical" evidence="1">
    <location>
        <begin position="254"/>
        <end position="283"/>
    </location>
</feature>
<evidence type="ECO:0000313" key="3">
    <source>
        <dbReference type="Proteomes" id="UP000282759"/>
    </source>
</evidence>
<feature type="transmembrane region" description="Helical" evidence="1">
    <location>
        <begin position="222"/>
        <end position="242"/>
    </location>
</feature>
<keyword evidence="1" id="KW-0472">Membrane</keyword>
<keyword evidence="3" id="KW-1185">Reference proteome</keyword>
<keyword evidence="1" id="KW-1133">Transmembrane helix</keyword>
<dbReference type="Pfam" id="PF12412">
    <property type="entry name" value="DUF3667"/>
    <property type="match status" value="1"/>
</dbReference>
<feature type="transmembrane region" description="Helical" evidence="1">
    <location>
        <begin position="195"/>
        <end position="216"/>
    </location>
</feature>
<dbReference type="InterPro" id="IPR022134">
    <property type="entry name" value="DUF3667"/>
</dbReference>
<feature type="transmembrane region" description="Helical" evidence="1">
    <location>
        <begin position="83"/>
        <end position="104"/>
    </location>
</feature>
<sequence>MSHTHHPDNCLNCSHHLEPQDKFCAECGQPANTHARITLPHIGHEIVHVVTHADKGFFYLIKALTLQPGLTIKEYLSGKHKKYYSPFSFFFIVLGLVVFTNSVFKPYESFNQMNSSAAGASTQLLAKKNISEAEKQKISKKLEKLRKIDVRVAKAMHFMNTRTNIVLGISTPFIAFVIFLLYYKRLFYAEQLSIVTFINGYLNLLSVVIFSPLMYLAKGTPWYGMLLFIMMLMHIVYTAIVYHRVLDMRYSFGGYLKAALTSLAGITGWTIVCVIVVTLYIAWGVLY</sequence>
<comment type="caution">
    <text evidence="2">The sequence shown here is derived from an EMBL/GenBank/DDBJ whole genome shotgun (WGS) entry which is preliminary data.</text>
</comment>
<name>A0A3S2V8S5_9SPHI</name>
<protein>
    <submittedName>
        <fullName evidence="2">DUF3667 domain-containing protein</fullName>
    </submittedName>
</protein>
<accession>A0A3S2V8S5</accession>
<proteinExistence type="predicted"/>